<feature type="signal peptide" evidence="2">
    <location>
        <begin position="1"/>
        <end position="18"/>
    </location>
</feature>
<dbReference type="EMBL" id="FQUE01000006">
    <property type="protein sequence ID" value="SHF44259.1"/>
    <property type="molecule type" value="Genomic_DNA"/>
</dbReference>
<dbReference type="RefSeq" id="WP_072857749.1">
    <property type="nucleotide sequence ID" value="NZ_FQUE01000006.1"/>
</dbReference>
<gene>
    <name evidence="3" type="ORF">SAMN05444339_106102</name>
</gene>
<organism evidence="3 4">
    <name type="scientific">Loktanella atrilutea</name>
    <dbReference type="NCBI Taxonomy" id="366533"/>
    <lineage>
        <taxon>Bacteria</taxon>
        <taxon>Pseudomonadati</taxon>
        <taxon>Pseudomonadota</taxon>
        <taxon>Alphaproteobacteria</taxon>
        <taxon>Rhodobacterales</taxon>
        <taxon>Roseobacteraceae</taxon>
        <taxon>Loktanella</taxon>
    </lineage>
</organism>
<dbReference type="Proteomes" id="UP000183987">
    <property type="component" value="Unassembled WGS sequence"/>
</dbReference>
<evidence type="ECO:0000256" key="1">
    <source>
        <dbReference type="SAM" id="MobiDB-lite"/>
    </source>
</evidence>
<dbReference type="Pfam" id="PF16233">
    <property type="entry name" value="DUF4893"/>
    <property type="match status" value="1"/>
</dbReference>
<dbReference type="STRING" id="366533.SAMN05444339_106102"/>
<evidence type="ECO:0000313" key="4">
    <source>
        <dbReference type="Proteomes" id="UP000183987"/>
    </source>
</evidence>
<feature type="chain" id="PRO_5013381975" description="DUF4893 domain-containing protein" evidence="2">
    <location>
        <begin position="19"/>
        <end position="218"/>
    </location>
</feature>
<keyword evidence="2" id="KW-0732">Signal</keyword>
<name>A0A1M5BP43_LOKAT</name>
<accession>A0A1M5BP43</accession>
<evidence type="ECO:0008006" key="5">
    <source>
        <dbReference type="Google" id="ProtNLM"/>
    </source>
</evidence>
<reference evidence="4" key="1">
    <citation type="submission" date="2016-11" db="EMBL/GenBank/DDBJ databases">
        <authorList>
            <person name="Varghese N."/>
            <person name="Submissions S."/>
        </authorList>
    </citation>
    <scope>NUCLEOTIDE SEQUENCE [LARGE SCALE GENOMIC DNA]</scope>
    <source>
        <strain evidence="4">DSM 29326</strain>
    </source>
</reference>
<evidence type="ECO:0000256" key="2">
    <source>
        <dbReference type="SAM" id="SignalP"/>
    </source>
</evidence>
<evidence type="ECO:0000313" key="3">
    <source>
        <dbReference type="EMBL" id="SHF44259.1"/>
    </source>
</evidence>
<dbReference type="OrthoDB" id="9153930at2"/>
<dbReference type="InterPro" id="IPR032609">
    <property type="entry name" value="DUF4893"/>
</dbReference>
<feature type="compositionally biased region" description="Low complexity" evidence="1">
    <location>
        <begin position="198"/>
        <end position="218"/>
    </location>
</feature>
<proteinExistence type="predicted"/>
<keyword evidence="4" id="KW-1185">Reference proteome</keyword>
<feature type="region of interest" description="Disordered" evidence="1">
    <location>
        <begin position="193"/>
        <end position="218"/>
    </location>
</feature>
<sequence length="218" mass="22745">MIRAACLAVLCLPGPATAQDVALRPADRARLDAFEATVGPALLQAFAGGRLGDVDMLQEVLSGQPVAPLETTLPGDWSCRMFKLGGNLNPLVVYAPFDCTIAPDGSGFTLDKVTGSQRLTGRISLLDGRMVLTGTGYVADTPPVPYADLPPDAGGDGTIWPVVGAAEQVGPDRVRILMPQPVLESDLDILDLRRRPAAEPAPDIPADTVPDAPTPTDG</sequence>
<dbReference type="AlphaFoldDB" id="A0A1M5BP43"/>
<protein>
    <recommendedName>
        <fullName evidence="5">DUF4893 domain-containing protein</fullName>
    </recommendedName>
</protein>